<evidence type="ECO:0000256" key="5">
    <source>
        <dbReference type="RuleBase" id="RU003512"/>
    </source>
</evidence>
<comment type="subcellular location">
    <subcellularLocation>
        <location evidence="1">Cell envelope</location>
    </subcellularLocation>
</comment>
<dbReference type="PRINTS" id="PR00691">
    <property type="entry name" value="ADHESINB"/>
</dbReference>
<dbReference type="Pfam" id="PF01297">
    <property type="entry name" value="ZnuA"/>
    <property type="match status" value="1"/>
</dbReference>
<evidence type="ECO:0000256" key="2">
    <source>
        <dbReference type="ARBA" id="ARBA00022448"/>
    </source>
</evidence>
<dbReference type="PANTHER" id="PTHR42953">
    <property type="entry name" value="HIGH-AFFINITY ZINC UPTAKE SYSTEM PROTEIN ZNUA-RELATED"/>
    <property type="match status" value="1"/>
</dbReference>
<evidence type="ECO:0000256" key="4">
    <source>
        <dbReference type="ARBA" id="ARBA00022729"/>
    </source>
</evidence>
<dbReference type="InterPro" id="IPR006127">
    <property type="entry name" value="ZnuA-like"/>
</dbReference>
<accession>Q2G2D8</accession>
<dbReference type="Gene3D" id="3.40.50.1980">
    <property type="entry name" value="Nitrogenase molybdenum iron protein domain"/>
    <property type="match status" value="2"/>
</dbReference>
<dbReference type="AlphaFoldDB" id="Q2G2D8"/>
<evidence type="ECO:0000256" key="6">
    <source>
        <dbReference type="SAM" id="SignalP"/>
    </source>
</evidence>
<keyword evidence="8" id="KW-1185">Reference proteome</keyword>
<dbReference type="KEGG" id="sao:SAOUHSC_00634"/>
<dbReference type="SMR" id="Q2G2D8"/>
<feature type="chain" id="PRO_5038607187" evidence="6">
    <location>
        <begin position="23"/>
        <end position="312"/>
    </location>
</feature>
<organism evidence="7 8">
    <name type="scientific">Staphylococcus aureus (strain NCTC 8325 / PS 47)</name>
    <dbReference type="NCBI Taxonomy" id="93061"/>
    <lineage>
        <taxon>Bacteria</taxon>
        <taxon>Bacillati</taxon>
        <taxon>Bacillota</taxon>
        <taxon>Bacilli</taxon>
        <taxon>Bacillales</taxon>
        <taxon>Staphylococcaceae</taxon>
        <taxon>Staphylococcus</taxon>
    </lineage>
</organism>
<dbReference type="RefSeq" id="WP_000737655.1">
    <property type="nucleotide sequence ID" value="NC_007795.1"/>
</dbReference>
<dbReference type="GO" id="GO:0071281">
    <property type="term" value="P:cellular response to iron ion"/>
    <property type="evidence" value="ECO:0000318"/>
    <property type="project" value="GO_Central"/>
</dbReference>
<dbReference type="InterPro" id="IPR006129">
    <property type="entry name" value="AdhesinB"/>
</dbReference>
<dbReference type="eggNOG" id="COG0803">
    <property type="taxonomic scope" value="Bacteria"/>
</dbReference>
<dbReference type="InterPro" id="IPR050492">
    <property type="entry name" value="Bact_metal-bind_prot9"/>
</dbReference>
<keyword evidence="2 5" id="KW-0813">Transport</keyword>
<gene>
    <name evidence="7" type="ordered locus">SAOUHSC_00634</name>
</gene>
<dbReference type="PROSITE" id="PS51257">
    <property type="entry name" value="PROKAR_LIPOPROTEIN"/>
    <property type="match status" value="1"/>
</dbReference>
<dbReference type="PATRIC" id="fig|93061.5.peg.569"/>
<dbReference type="GeneID" id="3920043"/>
<dbReference type="PaxDb" id="1280-SAXN108_0697"/>
<dbReference type="PANTHER" id="PTHR42953:SF1">
    <property type="entry name" value="METAL-BINDING PROTEIN HI_0362-RELATED"/>
    <property type="match status" value="1"/>
</dbReference>
<dbReference type="GO" id="GO:0046872">
    <property type="term" value="F:metal ion binding"/>
    <property type="evidence" value="ECO:0007669"/>
    <property type="project" value="UniProtKB-KW"/>
</dbReference>
<evidence type="ECO:0000313" key="7">
    <source>
        <dbReference type="EMBL" id="ABD29770.1"/>
    </source>
</evidence>
<dbReference type="OrthoDB" id="9793396at2"/>
<name>Q2G2D8_STAA8</name>
<protein>
    <submittedName>
        <fullName evidence="7">ABC transporter, substrate-binding protein, putative</fullName>
    </submittedName>
</protein>
<reference evidence="8" key="1">
    <citation type="book" date="2006" name="Gram positive pathogens, 2nd edition" publisher="ASM Press" city="Washington D.C">
        <title>The Staphylococcus aureus NCTC 8325 genome.</title>
        <editorList>
            <person name="Fischetti V."/>
            <person name="Novick R."/>
            <person name="Ferretti J."/>
            <person name="Portnoy D."/>
            <person name="Rood J."/>
        </editorList>
        <authorList>
            <person name="Gillaspy A.F."/>
            <person name="Worrell V."/>
            <person name="Orvis J."/>
            <person name="Roe B.A."/>
            <person name="Dyer D.W."/>
            <person name="Iandolo J.J."/>
        </authorList>
    </citation>
    <scope>NUCLEOTIDE SEQUENCE [LARGE SCALE GENOMIC DNA]</scope>
    <source>
        <strain evidence="8">NCTC 8325 / PS 47</strain>
    </source>
</reference>
<dbReference type="GO" id="GO:0030001">
    <property type="term" value="P:metal ion transport"/>
    <property type="evidence" value="ECO:0007669"/>
    <property type="project" value="InterPro"/>
</dbReference>
<evidence type="ECO:0000313" key="8">
    <source>
        <dbReference type="Proteomes" id="UP000008816"/>
    </source>
</evidence>
<dbReference type="GO" id="GO:0030313">
    <property type="term" value="C:cell envelope"/>
    <property type="evidence" value="ECO:0007669"/>
    <property type="project" value="UniProtKB-SubCell"/>
</dbReference>
<dbReference type="RefSeq" id="YP_499195.1">
    <property type="nucleotide sequence ID" value="NC_007795.1"/>
</dbReference>
<evidence type="ECO:0000256" key="3">
    <source>
        <dbReference type="ARBA" id="ARBA00022723"/>
    </source>
</evidence>
<dbReference type="SUPFAM" id="SSF53807">
    <property type="entry name" value="Helical backbone' metal receptor"/>
    <property type="match status" value="1"/>
</dbReference>
<dbReference type="NCBIfam" id="NF047355">
    <property type="entry name" value="ABC_bind_Mn_Staph"/>
    <property type="match status" value="1"/>
</dbReference>
<keyword evidence="3" id="KW-0479">Metal-binding</keyword>
<dbReference type="PRINTS" id="PR00690">
    <property type="entry name" value="ADHESNFAMILY"/>
</dbReference>
<proteinExistence type="inferred from homology"/>
<feature type="signal peptide" evidence="6">
    <location>
        <begin position="1"/>
        <end position="22"/>
    </location>
</feature>
<dbReference type="Proteomes" id="UP000008816">
    <property type="component" value="Chromosome"/>
</dbReference>
<evidence type="ECO:0000256" key="1">
    <source>
        <dbReference type="ARBA" id="ARBA00004196"/>
    </source>
</evidence>
<dbReference type="HOGENOM" id="CLU_016838_1_1_9"/>
<dbReference type="EMBL" id="CP000253">
    <property type="protein sequence ID" value="ABD29770.1"/>
    <property type="molecule type" value="Genomic_DNA"/>
</dbReference>
<dbReference type="GO" id="GO:0007155">
    <property type="term" value="P:cell adhesion"/>
    <property type="evidence" value="ECO:0007669"/>
    <property type="project" value="InterPro"/>
</dbReference>
<comment type="similarity">
    <text evidence="5">Belongs to the bacterial solute-binding protein 9 family.</text>
</comment>
<keyword evidence="4 6" id="KW-0732">Signal</keyword>
<dbReference type="STRING" id="93061.SAOUHSC_00634"/>
<sequence length="312" mass="35071">MKKLVPLLLALLLLVAACGTGGKQSSDKSNGKLKVVTTNSILYDMAKNVGGDNVDIHSIVPVGQDPHEYEVKPKDIKKLTDADVILYNGLNLETGNGWFEKALEQAGKSLKDKKVIAVSKDVKPIYLNGEEGNKDKQDPHAWLSLDNGIKYVKTIQQTFIDNDKKHKADYEKQGNKYIAQLEKLNNDSKDSKDKFNDIPKEQRAMITSEGAFKYFSKQYGITPGYIWEINTEKQGTPEQMRQAIEFVKKHKLKHLLVETSVDKKAMESLSEETKKDIFGEVYTDSIGKEGTKGDSYYKMMKSNIETVHGSMK</sequence>
<dbReference type="InterPro" id="IPR006128">
    <property type="entry name" value="Lipoprotein_PsaA-like"/>
</dbReference>